<dbReference type="Proteomes" id="UP000027725">
    <property type="component" value="Unassembled WGS sequence"/>
</dbReference>
<proteinExistence type="predicted"/>
<evidence type="ECO:0000313" key="3">
    <source>
        <dbReference type="Proteomes" id="UP000027725"/>
    </source>
</evidence>
<keyword evidence="1" id="KW-1133">Transmembrane helix</keyword>
<sequence length="80" mass="8616">MSAPLLLSCLWAIGASLIALGPSRFHWPAAWVLIALGVPLVGWVTLDHGPIVGLLVLAGGISVLRWPVIYLLRAARRRLL</sequence>
<keyword evidence="1" id="KW-0472">Membrane</keyword>
<dbReference type="EMBL" id="JHEH01000012">
    <property type="protein sequence ID" value="KEP69563.1"/>
    <property type="molecule type" value="Genomic_DNA"/>
</dbReference>
<feature type="transmembrane region" description="Helical" evidence="1">
    <location>
        <begin position="51"/>
        <end position="72"/>
    </location>
</feature>
<dbReference type="RefSeq" id="WP_038066044.1">
    <property type="nucleotide sequence ID" value="NZ_FOVB01000002.1"/>
</dbReference>
<reference evidence="2 3" key="1">
    <citation type="submission" date="2014-03" db="EMBL/GenBank/DDBJ databases">
        <title>The draft genome sequence of Thioclava dalianensis DLFJ1-1.</title>
        <authorList>
            <person name="Lai Q."/>
            <person name="Shao Z."/>
        </authorList>
    </citation>
    <scope>NUCLEOTIDE SEQUENCE [LARGE SCALE GENOMIC DNA]</scope>
    <source>
        <strain evidence="2 3">DLFJ1-1</strain>
    </source>
</reference>
<name>A0A074TKM9_9RHOB</name>
<dbReference type="InterPro" id="IPR018919">
    <property type="entry name" value="DUF2484"/>
</dbReference>
<dbReference type="AlphaFoldDB" id="A0A074TKM9"/>
<keyword evidence="3" id="KW-1185">Reference proteome</keyword>
<evidence type="ECO:0000256" key="1">
    <source>
        <dbReference type="SAM" id="Phobius"/>
    </source>
</evidence>
<dbReference type="eggNOG" id="ENOG5032Y9H">
    <property type="taxonomic scope" value="Bacteria"/>
</dbReference>
<accession>A0A074TKM9</accession>
<evidence type="ECO:0000313" key="2">
    <source>
        <dbReference type="EMBL" id="KEP69563.1"/>
    </source>
</evidence>
<gene>
    <name evidence="2" type="ORF">DL1_02880</name>
</gene>
<keyword evidence="1" id="KW-0812">Transmembrane</keyword>
<dbReference type="STRING" id="1185766.SAMN05216224_102640"/>
<evidence type="ECO:0008006" key="4">
    <source>
        <dbReference type="Google" id="ProtNLM"/>
    </source>
</evidence>
<organism evidence="2 3">
    <name type="scientific">Thioclava dalianensis</name>
    <dbReference type="NCBI Taxonomy" id="1185766"/>
    <lineage>
        <taxon>Bacteria</taxon>
        <taxon>Pseudomonadati</taxon>
        <taxon>Pseudomonadota</taxon>
        <taxon>Alphaproteobacteria</taxon>
        <taxon>Rhodobacterales</taxon>
        <taxon>Paracoccaceae</taxon>
        <taxon>Thioclava</taxon>
    </lineage>
</organism>
<dbReference type="Pfam" id="PF10658">
    <property type="entry name" value="DUF2484"/>
    <property type="match status" value="1"/>
</dbReference>
<dbReference type="OrthoDB" id="7862849at2"/>
<protein>
    <recommendedName>
        <fullName evidence="4">UDP-N-acetylmuramate--alanine ligase</fullName>
    </recommendedName>
</protein>
<comment type="caution">
    <text evidence="2">The sequence shown here is derived from an EMBL/GenBank/DDBJ whole genome shotgun (WGS) entry which is preliminary data.</text>
</comment>